<dbReference type="RefSeq" id="WP_395825038.1">
    <property type="nucleotide sequence ID" value="NZ_CP043494.1"/>
</dbReference>
<keyword evidence="2" id="KW-1185">Reference proteome</keyword>
<evidence type="ECO:0000313" key="1">
    <source>
        <dbReference type="EMBL" id="WNG47328.1"/>
    </source>
</evidence>
<dbReference type="InterPro" id="IPR009003">
    <property type="entry name" value="Peptidase_S1_PA"/>
</dbReference>
<evidence type="ECO:0000313" key="2">
    <source>
        <dbReference type="Proteomes" id="UP001611383"/>
    </source>
</evidence>
<gene>
    <name evidence="1" type="ORF">F0U60_26765</name>
</gene>
<sequence>MIGGWSAARLARFFPNQPLTGSFTPVACLESFAWNRSQAASGLLVHPRLVVTVAHAVMFRAGARLFAAAQVKVELGNVRAWADAVVIPSRFVEHAGYVPSTDLAVLRMPWEVCGPMQPPLVVDSEKEGSAALWGWTLIQPRAQVSIPITVTVDEEGLLHYPATNLPAFSGGPLLRSSGPDLPEEVIGLHRAFHADTQQGEAIAFSSDDMVEAMRALGFDV</sequence>
<dbReference type="SUPFAM" id="SSF50494">
    <property type="entry name" value="Trypsin-like serine proteases"/>
    <property type="match status" value="1"/>
</dbReference>
<accession>A0ABY9WUH1</accession>
<organism evidence="1 2">
    <name type="scientific">Archangium minus</name>
    <dbReference type="NCBI Taxonomy" id="83450"/>
    <lineage>
        <taxon>Bacteria</taxon>
        <taxon>Pseudomonadati</taxon>
        <taxon>Myxococcota</taxon>
        <taxon>Myxococcia</taxon>
        <taxon>Myxococcales</taxon>
        <taxon>Cystobacterineae</taxon>
        <taxon>Archangiaceae</taxon>
        <taxon>Archangium</taxon>
    </lineage>
</organism>
<name>A0ABY9WUH1_9BACT</name>
<proteinExistence type="predicted"/>
<protein>
    <submittedName>
        <fullName evidence="1">Trypsin-like peptidase domain-containing protein</fullName>
    </submittedName>
</protein>
<dbReference type="EMBL" id="CP043494">
    <property type="protein sequence ID" value="WNG47328.1"/>
    <property type="molecule type" value="Genomic_DNA"/>
</dbReference>
<dbReference type="Proteomes" id="UP001611383">
    <property type="component" value="Chromosome"/>
</dbReference>
<reference evidence="1 2" key="1">
    <citation type="submission" date="2019-08" db="EMBL/GenBank/DDBJ databases">
        <title>Archangium and Cystobacter genomes.</title>
        <authorList>
            <person name="Chen I.-C.K."/>
            <person name="Wielgoss S."/>
        </authorList>
    </citation>
    <scope>NUCLEOTIDE SEQUENCE [LARGE SCALE GENOMIC DNA]</scope>
    <source>
        <strain evidence="1 2">Cbm 6</strain>
    </source>
</reference>